<sequence length="77" mass="8708">MGKVNWVSEKSVKAEEVRAKRNILLADSDWRILPDAPGDKTAWSAYRQGLRDLPEQDGFPENVYWPVIPADEHSSAV</sequence>
<accession>A0A078LGE4</accession>
<organism evidence="2">
    <name type="scientific">Citrobacter koseri</name>
    <name type="common">Citrobacter diversus</name>
    <dbReference type="NCBI Taxonomy" id="545"/>
    <lineage>
        <taxon>Bacteria</taxon>
        <taxon>Pseudomonadati</taxon>
        <taxon>Pseudomonadota</taxon>
        <taxon>Gammaproteobacteria</taxon>
        <taxon>Enterobacterales</taxon>
        <taxon>Enterobacteriaceae</taxon>
        <taxon>Citrobacter</taxon>
    </lineage>
</organism>
<dbReference type="AlphaFoldDB" id="A0A078LGE4"/>
<dbReference type="Pfam" id="PF16778">
    <property type="entry name" value="Phage_tail_APC"/>
    <property type="match status" value="1"/>
</dbReference>
<gene>
    <name evidence="2" type="ORF">BN1086_01084</name>
</gene>
<feature type="domain" description="Phage tail assembly chaperone-like" evidence="1">
    <location>
        <begin position="14"/>
        <end position="70"/>
    </location>
</feature>
<dbReference type="PATRIC" id="fig|545.12.peg.1077"/>
<dbReference type="Gene3D" id="6.10.140.1310">
    <property type="match status" value="1"/>
</dbReference>
<protein>
    <recommendedName>
        <fullName evidence="1">Phage tail assembly chaperone-like domain-containing protein</fullName>
    </recommendedName>
</protein>
<evidence type="ECO:0000259" key="1">
    <source>
        <dbReference type="Pfam" id="PF16778"/>
    </source>
</evidence>
<dbReference type="InterPro" id="IPR031893">
    <property type="entry name" value="Phage_tail_APC"/>
</dbReference>
<reference evidence="2" key="1">
    <citation type="submission" date="2014-06" db="EMBL/GenBank/DDBJ databases">
        <authorList>
            <person name="Urmite Genomes Urmite Genomes"/>
        </authorList>
    </citation>
    <scope>NUCLEOTIDE SEQUENCE</scope>
</reference>
<evidence type="ECO:0000313" key="2">
    <source>
        <dbReference type="EMBL" id="CDZ82983.1"/>
    </source>
</evidence>
<dbReference type="EMBL" id="LK931336">
    <property type="protein sequence ID" value="CDZ82983.1"/>
    <property type="molecule type" value="Genomic_DNA"/>
</dbReference>
<name>A0A078LGE4_CITKO</name>
<proteinExistence type="predicted"/>